<keyword evidence="3" id="KW-0645">Protease</keyword>
<dbReference type="GO" id="GO:0016020">
    <property type="term" value="C:membrane"/>
    <property type="evidence" value="ECO:0007669"/>
    <property type="project" value="UniProtKB-SubCell"/>
</dbReference>
<dbReference type="AlphaFoldDB" id="S3K036"/>
<dbReference type="PANTHER" id="PTHR43390:SF1">
    <property type="entry name" value="CHLOROPLAST PROCESSING PEPTIDASE"/>
    <property type="match status" value="1"/>
</dbReference>
<comment type="catalytic activity">
    <reaction evidence="3">
        <text>Cleavage of hydrophobic, N-terminal signal or leader sequences from secreted and periplasmic proteins.</text>
        <dbReference type="EC" id="3.4.21.89"/>
    </reaction>
</comment>
<dbReference type="InterPro" id="IPR019533">
    <property type="entry name" value="Peptidase_S26"/>
</dbReference>
<keyword evidence="3" id="KW-0472">Membrane</keyword>
<keyword evidence="3" id="KW-1133">Transmembrane helix</keyword>
<reference evidence="5 6" key="1">
    <citation type="submission" date="2013-04" db="EMBL/GenBank/DDBJ databases">
        <title>The Genome Sequence of Treponema maltophilum ATCC 51939.</title>
        <authorList>
            <consortium name="The Broad Institute Genomics Platform"/>
            <person name="Earl A."/>
            <person name="Ward D."/>
            <person name="Feldgarden M."/>
            <person name="Gevers D."/>
            <person name="Leonetti C."/>
            <person name="Blanton J.M."/>
            <person name="Dewhirst F.E."/>
            <person name="Izard J."/>
            <person name="Walker B."/>
            <person name="Young S."/>
            <person name="Zeng Q."/>
            <person name="Gargeya S."/>
            <person name="Fitzgerald M."/>
            <person name="Haas B."/>
            <person name="Abouelleil A."/>
            <person name="Allen A.W."/>
            <person name="Alvarado L."/>
            <person name="Arachchi H.M."/>
            <person name="Berlin A.M."/>
            <person name="Chapman S.B."/>
            <person name="Gainer-Dewar J."/>
            <person name="Goldberg J."/>
            <person name="Griggs A."/>
            <person name="Gujja S."/>
            <person name="Hansen M."/>
            <person name="Howarth C."/>
            <person name="Imamovic A."/>
            <person name="Ireland A."/>
            <person name="Larimer J."/>
            <person name="McCowan C."/>
            <person name="Murphy C."/>
            <person name="Pearson M."/>
            <person name="Poon T.W."/>
            <person name="Priest M."/>
            <person name="Roberts A."/>
            <person name="Saif S."/>
            <person name="Shea T."/>
            <person name="Sisk P."/>
            <person name="Sykes S."/>
            <person name="Wortman J."/>
            <person name="Nusbaum C."/>
            <person name="Birren B."/>
        </authorList>
    </citation>
    <scope>NUCLEOTIDE SEQUENCE [LARGE SCALE GENOMIC DNA]</scope>
    <source>
        <strain evidence="5 6">ATCC 51939</strain>
    </source>
</reference>
<keyword evidence="3" id="KW-0812">Transmembrane</keyword>
<dbReference type="PATRIC" id="fig|1125699.3.peg.1216"/>
<evidence type="ECO:0000256" key="2">
    <source>
        <dbReference type="ARBA" id="ARBA00019232"/>
    </source>
</evidence>
<feature type="transmembrane region" description="Helical" evidence="3">
    <location>
        <begin position="24"/>
        <end position="46"/>
    </location>
</feature>
<feature type="domain" description="Peptidase S26" evidence="4">
    <location>
        <begin position="28"/>
        <end position="236"/>
    </location>
</feature>
<dbReference type="InterPro" id="IPR000223">
    <property type="entry name" value="Pept_S26A_signal_pept_1"/>
</dbReference>
<comment type="caution">
    <text evidence="5">The sequence shown here is derived from an EMBL/GenBank/DDBJ whole genome shotgun (WGS) entry which is preliminary data.</text>
</comment>
<dbReference type="NCBIfam" id="TIGR02227">
    <property type="entry name" value="sigpep_I_bact"/>
    <property type="match status" value="1"/>
</dbReference>
<dbReference type="STRING" id="1125699.HMPREF9194_01195"/>
<dbReference type="Proteomes" id="UP000014541">
    <property type="component" value="Unassembled WGS sequence"/>
</dbReference>
<dbReference type="CDD" id="cd06530">
    <property type="entry name" value="S26_SPase_I"/>
    <property type="match status" value="1"/>
</dbReference>
<dbReference type="OrthoDB" id="9802919at2"/>
<organism evidence="5 6">
    <name type="scientific">Treponema maltophilum ATCC 51939</name>
    <dbReference type="NCBI Taxonomy" id="1125699"/>
    <lineage>
        <taxon>Bacteria</taxon>
        <taxon>Pseudomonadati</taxon>
        <taxon>Spirochaetota</taxon>
        <taxon>Spirochaetia</taxon>
        <taxon>Spirochaetales</taxon>
        <taxon>Treponemataceae</taxon>
        <taxon>Treponema</taxon>
    </lineage>
</organism>
<accession>S3K036</accession>
<name>S3K036_TREMA</name>
<evidence type="ECO:0000259" key="4">
    <source>
        <dbReference type="Pfam" id="PF10502"/>
    </source>
</evidence>
<dbReference type="PRINTS" id="PR00727">
    <property type="entry name" value="LEADERPTASE"/>
</dbReference>
<evidence type="ECO:0000313" key="5">
    <source>
        <dbReference type="EMBL" id="EPF30870.1"/>
    </source>
</evidence>
<sequence>MLSFMEVTSYDFAFSRRKVLKQKIFLIACIFILVLIGLQLLFRFIICPVSVSSSSMAPGIEKNSALFIIPLGTGRPDFFNVKSVKRGEIVRIASAFPSEKNFFQKSAGFIVSMLTFRRIRPFYRSESGAEEGLFRLIGLPGDTLYMDDYIAYIKERGSTHFLTEFELSSSDYNVKTDILPEAWDTSMGAQGKTDELVLKAGEYFVLCDNRVSAFDSRLAGPVSERRITGKAIVCYYPFGNIKRLF</sequence>
<gene>
    <name evidence="5" type="ORF">HMPREF9194_01195</name>
</gene>
<dbReference type="EMBL" id="ATFF01000006">
    <property type="protein sequence ID" value="EPF30870.1"/>
    <property type="molecule type" value="Genomic_DNA"/>
</dbReference>
<protein>
    <recommendedName>
        <fullName evidence="2 3">Signal peptidase I</fullName>
        <ecNumber evidence="3">3.4.21.89</ecNumber>
    </recommendedName>
</protein>
<evidence type="ECO:0000256" key="3">
    <source>
        <dbReference type="RuleBase" id="RU362042"/>
    </source>
</evidence>
<keyword evidence="6" id="KW-1185">Reference proteome</keyword>
<evidence type="ECO:0000313" key="6">
    <source>
        <dbReference type="Proteomes" id="UP000014541"/>
    </source>
</evidence>
<dbReference type="EC" id="3.4.21.89" evidence="3"/>
<dbReference type="eggNOG" id="COG0681">
    <property type="taxonomic scope" value="Bacteria"/>
</dbReference>
<dbReference type="GO" id="GO:0009003">
    <property type="term" value="F:signal peptidase activity"/>
    <property type="evidence" value="ECO:0007669"/>
    <property type="project" value="UniProtKB-EC"/>
</dbReference>
<keyword evidence="3" id="KW-0378">Hydrolase</keyword>
<proteinExistence type="inferred from homology"/>
<dbReference type="SUPFAM" id="SSF51306">
    <property type="entry name" value="LexA/Signal peptidase"/>
    <property type="match status" value="1"/>
</dbReference>
<dbReference type="PANTHER" id="PTHR43390">
    <property type="entry name" value="SIGNAL PEPTIDASE I"/>
    <property type="match status" value="1"/>
</dbReference>
<comment type="subcellular location">
    <subcellularLocation>
        <location evidence="3">Membrane</location>
        <topology evidence="3">Single-pass type II membrane protein</topology>
    </subcellularLocation>
</comment>
<dbReference type="InterPro" id="IPR036286">
    <property type="entry name" value="LexA/Signal_pep-like_sf"/>
</dbReference>
<evidence type="ECO:0000256" key="1">
    <source>
        <dbReference type="ARBA" id="ARBA00009370"/>
    </source>
</evidence>
<dbReference type="GO" id="GO:0004252">
    <property type="term" value="F:serine-type endopeptidase activity"/>
    <property type="evidence" value="ECO:0007669"/>
    <property type="project" value="InterPro"/>
</dbReference>
<dbReference type="Pfam" id="PF10502">
    <property type="entry name" value="Peptidase_S26"/>
    <property type="match status" value="1"/>
</dbReference>
<dbReference type="HOGENOM" id="CLU_028723_3_0_12"/>
<dbReference type="GO" id="GO:0006465">
    <property type="term" value="P:signal peptide processing"/>
    <property type="evidence" value="ECO:0007669"/>
    <property type="project" value="InterPro"/>
</dbReference>
<comment type="similarity">
    <text evidence="1 3">Belongs to the peptidase S26 family.</text>
</comment>
<dbReference type="Gene3D" id="2.10.109.10">
    <property type="entry name" value="Umud Fragment, subunit A"/>
    <property type="match status" value="1"/>
</dbReference>